<dbReference type="InParanoid" id="G8Y7K2"/>
<reference evidence="15" key="2">
    <citation type="journal article" date="2012" name="G3 (Bethesda)">
        <title>Pichia sorbitophila, an interspecies yeast hybrid reveals early steps of genome resolution following polyploidization.</title>
        <authorList>
            <person name="Leh Louis V."/>
            <person name="Despons L."/>
            <person name="Friedrich A."/>
            <person name="Martin T."/>
            <person name="Durrens P."/>
            <person name="Casaregola S."/>
            <person name="Neuveglise C."/>
            <person name="Fairhead C."/>
            <person name="Marck C."/>
            <person name="Cruz J.A."/>
            <person name="Straub M.L."/>
            <person name="Kugler V."/>
            <person name="Sacerdot C."/>
            <person name="Uzunov Z."/>
            <person name="Thierry A."/>
            <person name="Weiss S."/>
            <person name="Bleykasten C."/>
            <person name="De Montigny J."/>
            <person name="Jacques N."/>
            <person name="Jung P."/>
            <person name="Lemaire M."/>
            <person name="Mallet S."/>
            <person name="Morel G."/>
            <person name="Richard G.F."/>
            <person name="Sarkar A."/>
            <person name="Savel G."/>
            <person name="Schacherer J."/>
            <person name="Seret M.L."/>
            <person name="Talla E."/>
            <person name="Samson G."/>
            <person name="Jubin C."/>
            <person name="Poulain J."/>
            <person name="Vacherie B."/>
            <person name="Barbe V."/>
            <person name="Pelletier E."/>
            <person name="Sherman D.J."/>
            <person name="Westhof E."/>
            <person name="Weissenbach J."/>
            <person name="Baret P.V."/>
            <person name="Wincker P."/>
            <person name="Gaillardin C."/>
            <person name="Dujon B."/>
            <person name="Souciet J.L."/>
        </authorList>
    </citation>
    <scope>NUCLEOTIDE SEQUENCE [LARGE SCALE GENOMIC DNA]</scope>
    <source>
        <strain evidence="15">ATCC MYA-4447 / BCRC 22081 / CBS 7064 / NBRC 10061 / NRRL Y-12695</strain>
    </source>
</reference>
<keyword evidence="6" id="KW-0906">Nuclear pore complex</keyword>
<dbReference type="eggNOG" id="ENOG502QQFV">
    <property type="taxonomic scope" value="Eukaryota"/>
</dbReference>
<dbReference type="PANTHER" id="PTHR31431:SF1">
    <property type="entry name" value="NUCLEOPORIN NUP188"/>
    <property type="match status" value="1"/>
</dbReference>
<dbReference type="FunCoup" id="G8Y7K2">
    <property type="interactions" value="267"/>
</dbReference>
<keyword evidence="7" id="KW-0539">Nucleus</keyword>
<dbReference type="InterPro" id="IPR041634">
    <property type="entry name" value="Nup188_C"/>
</dbReference>
<evidence type="ECO:0000313" key="14">
    <source>
        <dbReference type="EMBL" id="CCE84582.1"/>
    </source>
</evidence>
<proteinExistence type="inferred from homology"/>
<evidence type="ECO:0000259" key="12">
    <source>
        <dbReference type="Pfam" id="PF21093"/>
    </source>
</evidence>
<dbReference type="Pfam" id="PF21093">
    <property type="entry name" value="Nup188_N-subdom_III"/>
    <property type="match status" value="1"/>
</dbReference>
<evidence type="ECO:0000256" key="3">
    <source>
        <dbReference type="ARBA" id="ARBA00022816"/>
    </source>
</evidence>
<dbReference type="GO" id="GO:0044611">
    <property type="term" value="C:nuclear pore inner ring"/>
    <property type="evidence" value="ECO:0007669"/>
    <property type="project" value="TreeGrafter"/>
</dbReference>
<dbReference type="EMBL" id="FO082049">
    <property type="protein sequence ID" value="CCE83551.1"/>
    <property type="molecule type" value="Genomic_DNA"/>
</dbReference>
<keyword evidence="2" id="KW-0813">Transport</keyword>
<evidence type="ECO:0000256" key="5">
    <source>
        <dbReference type="ARBA" id="ARBA00023010"/>
    </source>
</evidence>
<dbReference type="Gene3D" id="1.25.10.70">
    <property type="match status" value="1"/>
</dbReference>
<dbReference type="InterPro" id="IPR048883">
    <property type="entry name" value="Nup188_N-subdom_III"/>
</dbReference>
<evidence type="ECO:0000256" key="1">
    <source>
        <dbReference type="ARBA" id="ARBA00004567"/>
    </source>
</evidence>
<evidence type="ECO:0000256" key="8">
    <source>
        <dbReference type="ARBA" id="ARBA00038387"/>
    </source>
</evidence>
<comment type="similarity">
    <text evidence="8">Belongs to the Nup188 family.</text>
</comment>
<dbReference type="STRING" id="559304.G8Y7K2"/>
<accession>G8Y7K2</accession>
<dbReference type="HOGENOM" id="CLU_001029_1_0_1"/>
<dbReference type="OrthoDB" id="102511at2759"/>
<dbReference type="Proteomes" id="UP000005222">
    <property type="component" value="Chromosome K"/>
</dbReference>
<protein>
    <recommendedName>
        <fullName evidence="9">Nucleoporin NUP188</fullName>
    </recommendedName>
</protein>
<evidence type="ECO:0000256" key="4">
    <source>
        <dbReference type="ARBA" id="ARBA00022927"/>
    </source>
</evidence>
<reference evidence="14" key="1">
    <citation type="submission" date="2011-10" db="EMBL/GenBank/DDBJ databases">
        <authorList>
            <person name="Genoscope - CEA"/>
        </authorList>
    </citation>
    <scope>NUCLEOTIDE SEQUENCE</scope>
</reference>
<evidence type="ECO:0000259" key="11">
    <source>
        <dbReference type="Pfam" id="PF18378"/>
    </source>
</evidence>
<evidence type="ECO:0000256" key="2">
    <source>
        <dbReference type="ARBA" id="ARBA00022448"/>
    </source>
</evidence>
<dbReference type="GO" id="GO:0051028">
    <property type="term" value="P:mRNA transport"/>
    <property type="evidence" value="ECO:0007669"/>
    <property type="project" value="UniProtKB-KW"/>
</dbReference>
<dbReference type="Proteomes" id="UP000005222">
    <property type="component" value="Chromosome L"/>
</dbReference>
<dbReference type="InterPro" id="IPR044840">
    <property type="entry name" value="Nup188"/>
</dbReference>
<dbReference type="GO" id="GO:0006606">
    <property type="term" value="P:protein import into nucleus"/>
    <property type="evidence" value="ECO:0007669"/>
    <property type="project" value="TreeGrafter"/>
</dbReference>
<evidence type="ECO:0000313" key="15">
    <source>
        <dbReference type="Proteomes" id="UP000005222"/>
    </source>
</evidence>
<dbReference type="GO" id="GO:0006405">
    <property type="term" value="P:RNA export from nucleus"/>
    <property type="evidence" value="ECO:0007669"/>
    <property type="project" value="TreeGrafter"/>
</dbReference>
<comment type="subcellular location">
    <subcellularLocation>
        <location evidence="1">Nucleus</location>
        <location evidence="1">Nuclear pore complex</location>
    </subcellularLocation>
</comment>
<keyword evidence="5" id="KW-0811">Translocation</keyword>
<feature type="domain" description="Nucleoporin Nup188 N-terminal subdomain III" evidence="12">
    <location>
        <begin position="553"/>
        <end position="965"/>
    </location>
</feature>
<dbReference type="Pfam" id="PF18378">
    <property type="entry name" value="Nup188_C"/>
    <property type="match status" value="1"/>
</dbReference>
<keyword evidence="3" id="KW-0509">mRNA transport</keyword>
<dbReference type="GO" id="GO:0017056">
    <property type="term" value="F:structural constituent of nuclear pore"/>
    <property type="evidence" value="ECO:0007669"/>
    <property type="project" value="InterPro"/>
</dbReference>
<evidence type="ECO:0000256" key="7">
    <source>
        <dbReference type="ARBA" id="ARBA00023242"/>
    </source>
</evidence>
<feature type="domain" description="Nucleoporin Nup188 N-terminal" evidence="10">
    <location>
        <begin position="46"/>
        <end position="503"/>
    </location>
</feature>
<evidence type="ECO:0000256" key="9">
    <source>
        <dbReference type="ARBA" id="ARBA00040174"/>
    </source>
</evidence>
<sequence length="1633" mass="187291">MVTSEVQIKLSKDVRLLKAIEPTHLWTFDCALSLLKTCEDPYTLQALDEFLLLNYDLLLSPNPFERAKSEGTHAAGEFTLRNILYTNINENSIKDSKKISELLDLDQKEILRIISQTNDRIPEKKTSSSTKLNSKLPDDRQRHIDNRRIYLGASRVLRERRTILQLAAELLNNKNNTDASSTAQNIGREIYVSESYVNRLISSLQSNSEVLLSRGFDMESNDKLDELLYKETILLTIEQMKVLIEILLQNPNIRNETISSWFSFMKSSNFMINLGQFIEYPESFVFLRALATIISLLLFDLDNVYGNDDDSYFNDPSTFSVINDAVTDTNNLNSIVMYAWTIILLRKSYILEEYSSEEKQIIFMKVLSLSDIYTSVSSLNSKCVDLNVFEEIQRVNELLKFDNIYPAILTSVILSALPIVTLTPSICSAIKNVLHYAPNSVVQRFFENESTENAIILSRAKFPLVMSPFLQLASINGFFAFNELRELKSYMCSFDTQYFSGIYELDDENTELIRLSKNVDIYPPYELNQRLSLVLNAGTKAKVLPSLSSDKTLVTFLYNYNGWALLGRVIQNVSKVFDSTNDEKVDLIINVLDLLAKSVSENDPENAKLIFEYMSAYTDNSDIVEVIIRLFEQALHSRNIRFLESTLNFFAASIDFIPNRLWSYFHKSSLFTNGGQEGFAYAIYGTYEMVNGSYEFTISLIKFTHALIKNYLTLDDKYPISSKTSILEKFISHLISVFESFIHCKFNYSYQKLEMGVLILDVFSSIIAVQYGIEGGKQGANRISDIFSSSTDKIIESFLASNTDYSRTTHPILSMIDSFEYNMNDYEIYDISGFWYENWIKTCLTFSKLIVSIRTAANLNPSSFERSLFGKLPLLVNAYAHHQKFKIEILDLITSLTKGKWPNNSIPSLLSHLGREHSQVLLHSLASDLDNQFQDNQLKICHYNFICAILEGNQEGLSVLFINGRDVFDDFSDRKNQNSEGKKSVSLLKILKKLVRDTKYYSNSVNIHLIETLALAFNSWSTARENENDLDFVKELINIVKTPMVESPNSIDDYVSGSYNFMLLSKIGEILSLILFTTRNEQCQKNIIELVKSDFFSELLKKVYHIKNHEPFAHEEIEKEFQKKYPGFTLGQFSCPALKRNEFDVSNFYSIDLMDKLFGSSYGWNEVREKIIFASTSYQYLNAQFSVCKSFGALLTAMAKRFPLYLDEKLLDFVIYLLQINVSEGIPTSNYKFIYQERIELSFFLHYTLFTKTNLKINTRSVLDIVKLSYDVLESDSLNFLQNITRSTGDYRSLLRLLYISLNHIKDEYDELAEYGSILRGIFDLVITKATRNLMIEIQNDVYHCKHEDEVMTEKMCERLDDLKLILSILKIFVRMKFSKNLHYEMATLVEQNGTAKIILNLITFSHLIMIKKEFVFVQLGLIFLQDLLVIDTIAEKLVSSGLLVALVQSKFSIPIQNGNVSSLASTPYHRLWVNGILPILTSILSRQGSSIFPEICLTIQAFSKQIESCIDSWSKDSSSMRITSATIAETSQILLLFKLLEAYKEAGYLVEVSGHESPNDVDLALLPGLDSEMKRSDFADRINNLLKHPKFLSSRIVPCSPDEEIFMKDDQSYEAFVIRIIDEIKEFKNYLD</sequence>
<keyword evidence="15" id="KW-1185">Reference proteome</keyword>
<evidence type="ECO:0000313" key="13">
    <source>
        <dbReference type="EMBL" id="CCE83551.1"/>
    </source>
</evidence>
<keyword evidence="4" id="KW-0653">Protein transport</keyword>
<name>G8Y7K2_PICSO</name>
<dbReference type="PANTHER" id="PTHR31431">
    <property type="entry name" value="NUCLEOPORIN NUP188 HOMOLOG"/>
    <property type="match status" value="1"/>
</dbReference>
<feature type="domain" description="Nuclear pore protein Nup188 C-terminal" evidence="11">
    <location>
        <begin position="1278"/>
        <end position="1609"/>
    </location>
</feature>
<dbReference type="InterPro" id="IPR018864">
    <property type="entry name" value="Nucleoporin_Nup188_N"/>
</dbReference>
<evidence type="ECO:0000259" key="10">
    <source>
        <dbReference type="Pfam" id="PF10487"/>
    </source>
</evidence>
<gene>
    <name evidence="14" type="primary">Piso0_004130</name>
    <name evidence="13" type="ORF">GNLVRS01_PISO0K10108g</name>
    <name evidence="14" type="ORF">GNLVRS01_PISO0L10109g</name>
</gene>
<dbReference type="Pfam" id="PF10487">
    <property type="entry name" value="Nup188_N"/>
    <property type="match status" value="1"/>
</dbReference>
<dbReference type="EMBL" id="FO082048">
    <property type="protein sequence ID" value="CCE84582.1"/>
    <property type="molecule type" value="Genomic_DNA"/>
</dbReference>
<organism evidence="14 15">
    <name type="scientific">Pichia sorbitophila (strain ATCC MYA-4447 / BCRC 22081 / CBS 7064 / NBRC 10061 / NRRL Y-12695)</name>
    <name type="common">Hybrid yeast</name>
    <dbReference type="NCBI Taxonomy" id="559304"/>
    <lineage>
        <taxon>Eukaryota</taxon>
        <taxon>Fungi</taxon>
        <taxon>Dikarya</taxon>
        <taxon>Ascomycota</taxon>
        <taxon>Saccharomycotina</taxon>
        <taxon>Pichiomycetes</taxon>
        <taxon>Debaryomycetaceae</taxon>
        <taxon>Millerozyma</taxon>
    </lineage>
</organism>
<evidence type="ECO:0000256" key="6">
    <source>
        <dbReference type="ARBA" id="ARBA00023132"/>
    </source>
</evidence>